<gene>
    <name evidence="2" type="ORF">DMN91_006163</name>
</gene>
<name>A0A3L8DMY9_OOCBI</name>
<dbReference type="EMBL" id="QOIP01000006">
    <property type="protein sequence ID" value="RLU21787.1"/>
    <property type="molecule type" value="Genomic_DNA"/>
</dbReference>
<feature type="region of interest" description="Disordered" evidence="1">
    <location>
        <begin position="49"/>
        <end position="74"/>
    </location>
</feature>
<proteinExistence type="predicted"/>
<sequence>MYGLIRGDMCAITDCFGKVSRECRLPNMREDTQYAACMQSVCVCMRERERERESKRRKREKERAQQFDRDRRAGKTARQVVGAFRIPQEFPESLPQWLAE</sequence>
<reference evidence="2 3" key="1">
    <citation type="journal article" date="2018" name="Genome Res.">
        <title>The genomic architecture and molecular evolution of ant odorant receptors.</title>
        <authorList>
            <person name="McKenzie S.K."/>
            <person name="Kronauer D.J.C."/>
        </authorList>
    </citation>
    <scope>NUCLEOTIDE SEQUENCE [LARGE SCALE GENOMIC DNA]</scope>
    <source>
        <strain evidence="2">Clonal line C1</strain>
    </source>
</reference>
<feature type="compositionally biased region" description="Basic and acidic residues" evidence="1">
    <location>
        <begin position="61"/>
        <end position="73"/>
    </location>
</feature>
<evidence type="ECO:0000313" key="2">
    <source>
        <dbReference type="EMBL" id="RLU21787.1"/>
    </source>
</evidence>
<comment type="caution">
    <text evidence="2">The sequence shown here is derived from an EMBL/GenBank/DDBJ whole genome shotgun (WGS) entry which is preliminary data.</text>
</comment>
<feature type="non-terminal residue" evidence="2">
    <location>
        <position position="100"/>
    </location>
</feature>
<accession>A0A3L8DMY9</accession>
<evidence type="ECO:0000256" key="1">
    <source>
        <dbReference type="SAM" id="MobiDB-lite"/>
    </source>
</evidence>
<dbReference type="AlphaFoldDB" id="A0A3L8DMY9"/>
<organism evidence="2 3">
    <name type="scientific">Ooceraea biroi</name>
    <name type="common">Clonal raider ant</name>
    <name type="synonym">Cerapachys biroi</name>
    <dbReference type="NCBI Taxonomy" id="2015173"/>
    <lineage>
        <taxon>Eukaryota</taxon>
        <taxon>Metazoa</taxon>
        <taxon>Ecdysozoa</taxon>
        <taxon>Arthropoda</taxon>
        <taxon>Hexapoda</taxon>
        <taxon>Insecta</taxon>
        <taxon>Pterygota</taxon>
        <taxon>Neoptera</taxon>
        <taxon>Endopterygota</taxon>
        <taxon>Hymenoptera</taxon>
        <taxon>Apocrita</taxon>
        <taxon>Aculeata</taxon>
        <taxon>Formicoidea</taxon>
        <taxon>Formicidae</taxon>
        <taxon>Dorylinae</taxon>
        <taxon>Ooceraea</taxon>
    </lineage>
</organism>
<protein>
    <submittedName>
        <fullName evidence="2">Uncharacterized protein</fullName>
    </submittedName>
</protein>
<evidence type="ECO:0000313" key="3">
    <source>
        <dbReference type="Proteomes" id="UP000279307"/>
    </source>
</evidence>
<dbReference type="Proteomes" id="UP000279307">
    <property type="component" value="Chromosome 6"/>
</dbReference>